<dbReference type="CDD" id="cd22911">
    <property type="entry name" value="HFD_H3"/>
    <property type="match status" value="1"/>
</dbReference>
<dbReference type="InterPro" id="IPR009072">
    <property type="entry name" value="Histone-fold"/>
</dbReference>
<evidence type="ECO:0000256" key="2">
    <source>
        <dbReference type="ARBA" id="ARBA00022990"/>
    </source>
</evidence>
<name>A0A835TK64_9ROSI</name>
<dbReference type="PRINTS" id="PR00622">
    <property type="entry name" value="HISTONEH3"/>
</dbReference>
<dbReference type="Pfam" id="PF00125">
    <property type="entry name" value="Histone"/>
    <property type="match status" value="1"/>
</dbReference>
<evidence type="ECO:0000313" key="6">
    <source>
        <dbReference type="Proteomes" id="UP000657918"/>
    </source>
</evidence>
<dbReference type="GO" id="GO:0000786">
    <property type="term" value="C:nucleosome"/>
    <property type="evidence" value="ECO:0007669"/>
    <property type="project" value="InterPro"/>
</dbReference>
<gene>
    <name evidence="5" type="ORF">SADUNF_Sadunf02G0141600</name>
</gene>
<dbReference type="SUPFAM" id="SSF47113">
    <property type="entry name" value="Histone-fold"/>
    <property type="match status" value="1"/>
</dbReference>
<reference evidence="5 6" key="1">
    <citation type="submission" date="2020-10" db="EMBL/GenBank/DDBJ databases">
        <title>Plant Genome Project.</title>
        <authorList>
            <person name="Zhang R.-G."/>
        </authorList>
    </citation>
    <scope>NUCLEOTIDE SEQUENCE [LARGE SCALE GENOMIC DNA]</scope>
    <source>
        <strain evidence="5">FAFU-HL-1</strain>
        <tissue evidence="5">Leaf</tissue>
    </source>
</reference>
<dbReference type="SMART" id="SM00428">
    <property type="entry name" value="H3"/>
    <property type="match status" value="1"/>
</dbReference>
<comment type="caution">
    <text evidence="5">The sequence shown here is derived from an EMBL/GenBank/DDBJ whole genome shotgun (WGS) entry which is preliminary data.</text>
</comment>
<keyword evidence="6" id="KW-1185">Reference proteome</keyword>
<proteinExistence type="inferred from homology"/>
<evidence type="ECO:0000313" key="5">
    <source>
        <dbReference type="EMBL" id="KAF9687903.1"/>
    </source>
</evidence>
<dbReference type="InterPro" id="IPR000164">
    <property type="entry name" value="Histone_H3/CENP-A"/>
</dbReference>
<dbReference type="OrthoDB" id="842664at2759"/>
<dbReference type="Proteomes" id="UP000657918">
    <property type="component" value="Unassembled WGS sequence"/>
</dbReference>
<feature type="region of interest" description="Disordered" evidence="3">
    <location>
        <begin position="1"/>
        <end position="63"/>
    </location>
</feature>
<accession>A0A835TK64</accession>
<dbReference type="Gene3D" id="1.10.20.10">
    <property type="entry name" value="Histone, subunit A"/>
    <property type="match status" value="1"/>
</dbReference>
<dbReference type="EMBL" id="JADGMS010000002">
    <property type="protein sequence ID" value="KAF9687903.1"/>
    <property type="molecule type" value="Genomic_DNA"/>
</dbReference>
<feature type="compositionally biased region" description="Polar residues" evidence="3">
    <location>
        <begin position="40"/>
        <end position="56"/>
    </location>
</feature>
<comment type="similarity">
    <text evidence="1">Belongs to the histone H3 family.</text>
</comment>
<feature type="compositionally biased region" description="Basic residues" evidence="3">
    <location>
        <begin position="1"/>
        <end position="15"/>
    </location>
</feature>
<organism evidence="5 6">
    <name type="scientific">Salix dunnii</name>
    <dbReference type="NCBI Taxonomy" id="1413687"/>
    <lineage>
        <taxon>Eukaryota</taxon>
        <taxon>Viridiplantae</taxon>
        <taxon>Streptophyta</taxon>
        <taxon>Embryophyta</taxon>
        <taxon>Tracheophyta</taxon>
        <taxon>Spermatophyta</taxon>
        <taxon>Magnoliopsida</taxon>
        <taxon>eudicotyledons</taxon>
        <taxon>Gunneridae</taxon>
        <taxon>Pentapetalae</taxon>
        <taxon>rosids</taxon>
        <taxon>fabids</taxon>
        <taxon>Malpighiales</taxon>
        <taxon>Salicaceae</taxon>
        <taxon>Saliceae</taxon>
        <taxon>Salix</taxon>
    </lineage>
</organism>
<evidence type="ECO:0000256" key="3">
    <source>
        <dbReference type="SAM" id="MobiDB-lite"/>
    </source>
</evidence>
<dbReference type="GO" id="GO:0046982">
    <property type="term" value="F:protein heterodimerization activity"/>
    <property type="evidence" value="ECO:0007669"/>
    <property type="project" value="InterPro"/>
</dbReference>
<evidence type="ECO:0000256" key="1">
    <source>
        <dbReference type="ARBA" id="ARBA00010343"/>
    </source>
</evidence>
<dbReference type="GO" id="GO:0003677">
    <property type="term" value="F:DNA binding"/>
    <property type="evidence" value="ECO:0007669"/>
    <property type="project" value="InterPro"/>
</dbReference>
<evidence type="ECO:0000259" key="4">
    <source>
        <dbReference type="Pfam" id="PF00125"/>
    </source>
</evidence>
<sequence>MARTKRIAPRKRIGSRRQSGASPSTPKSPPLTPTSLRTPGQSKRSLATAQQNPSTQKQRKKRRFHPGTVALWEIRHYQKTWRPLIPAASFIRCVRMITQEFSREINRWTAEALVAVQEAAEDFLVHLFEDGMLCAIHAKRVTLKVDPMSVSLESTNHIRLPRV</sequence>
<dbReference type="PANTHER" id="PTHR11426">
    <property type="entry name" value="HISTONE H3"/>
    <property type="match status" value="1"/>
</dbReference>
<dbReference type="AlphaFoldDB" id="A0A835TK64"/>
<feature type="domain" description="Core Histone H2A/H2B/H3" evidence="4">
    <location>
        <begin position="66"/>
        <end position="144"/>
    </location>
</feature>
<protein>
    <recommendedName>
        <fullName evidence="4">Core Histone H2A/H2B/H3 domain-containing protein</fullName>
    </recommendedName>
</protein>
<dbReference type="GO" id="GO:0030527">
    <property type="term" value="F:structural constituent of chromatin"/>
    <property type="evidence" value="ECO:0007669"/>
    <property type="project" value="InterPro"/>
</dbReference>
<dbReference type="InterPro" id="IPR007125">
    <property type="entry name" value="H2A/H2B/H3"/>
</dbReference>
<keyword evidence="2" id="KW-0007">Acetylation</keyword>